<evidence type="ECO:0000259" key="3">
    <source>
        <dbReference type="Pfam" id="PF00326"/>
    </source>
</evidence>
<reference evidence="4 5" key="1">
    <citation type="journal article" date="2014" name="Int. J. Syst. Evol. Microbiol.">
        <title>Ramlibacter solisilvae sp. nov., isolated from forest soil, and emended description of the genus Ramlibacter.</title>
        <authorList>
            <person name="Lee H.J."/>
            <person name="Lee S.H."/>
            <person name="Lee S.S."/>
            <person name="Lee J.S."/>
            <person name="Kim Y."/>
            <person name="Kim S.C."/>
            <person name="Jeon C.O."/>
        </authorList>
    </citation>
    <scope>NUCLEOTIDE SEQUENCE [LARGE SCALE GENOMIC DNA]</scope>
    <source>
        <strain evidence="4 5">5-10</strain>
    </source>
</reference>
<evidence type="ECO:0000313" key="4">
    <source>
        <dbReference type="EMBL" id="AMO22668.1"/>
    </source>
</evidence>
<feature type="compositionally biased region" description="Low complexity" evidence="2">
    <location>
        <begin position="251"/>
        <end position="266"/>
    </location>
</feature>
<keyword evidence="1" id="KW-0378">Hydrolase</keyword>
<evidence type="ECO:0000256" key="2">
    <source>
        <dbReference type="SAM" id="MobiDB-lite"/>
    </source>
</evidence>
<dbReference type="Pfam" id="PF00326">
    <property type="entry name" value="Peptidase_S9"/>
    <property type="match status" value="1"/>
</dbReference>
<name>A0A127JRP9_9BURK</name>
<proteinExistence type="predicted"/>
<sequence length="266" mass="29243">MTTRADLVAIPVDGKHLAGTLVQPDAMVPGVVLVHGWDGSQEEYVERAHGIASMGCICLTFDLRGHAAHRADRDKVSREENLRDLLAAYDLLATQPGVDPNAIAVVGSSYGGYLAALLTSMRDIRWLALRVPALYEDADWQVPKSQLERDRLNALRRTRLHPTENRALAACSEFQGDVLIVESEDDWVVPHQTIQNYVEAFSMAQSVTYRVIATADHGLSEKDWQLTYTSLLTNWMKEMLMLNASAGRAGPEASSPSATESAVPED</sequence>
<dbReference type="OrthoDB" id="8638755at2"/>
<dbReference type="PANTHER" id="PTHR22946">
    <property type="entry name" value="DIENELACTONE HYDROLASE DOMAIN-CONTAINING PROTEIN-RELATED"/>
    <property type="match status" value="1"/>
</dbReference>
<evidence type="ECO:0000313" key="5">
    <source>
        <dbReference type="Proteomes" id="UP000070433"/>
    </source>
</evidence>
<dbReference type="Gene3D" id="3.40.50.1820">
    <property type="entry name" value="alpha/beta hydrolase"/>
    <property type="match status" value="1"/>
</dbReference>
<feature type="domain" description="Peptidase S9 prolyl oligopeptidase catalytic" evidence="3">
    <location>
        <begin position="51"/>
        <end position="240"/>
    </location>
</feature>
<dbReference type="InterPro" id="IPR050261">
    <property type="entry name" value="FrsA_esterase"/>
</dbReference>
<dbReference type="PANTHER" id="PTHR22946:SF5">
    <property type="entry name" value="PEPTIDASE S9 PROLYL OLIGOPEPTIDASE CATALYTIC DOMAIN-CONTAINING PROTEIN"/>
    <property type="match status" value="1"/>
</dbReference>
<keyword evidence="5" id="KW-1185">Reference proteome</keyword>
<protein>
    <submittedName>
        <fullName evidence="4">Permease</fullName>
    </submittedName>
</protein>
<organism evidence="4 5">
    <name type="scientific">Ramlibacter tataouinensis</name>
    <dbReference type="NCBI Taxonomy" id="94132"/>
    <lineage>
        <taxon>Bacteria</taxon>
        <taxon>Pseudomonadati</taxon>
        <taxon>Pseudomonadota</taxon>
        <taxon>Betaproteobacteria</taxon>
        <taxon>Burkholderiales</taxon>
        <taxon>Comamonadaceae</taxon>
        <taxon>Ramlibacter</taxon>
    </lineage>
</organism>
<dbReference type="InterPro" id="IPR002471">
    <property type="entry name" value="Pept_S9_AS"/>
</dbReference>
<accession>A0A127JRP9</accession>
<dbReference type="PATRIC" id="fig|94132.3.peg.1416"/>
<feature type="region of interest" description="Disordered" evidence="2">
    <location>
        <begin position="247"/>
        <end position="266"/>
    </location>
</feature>
<dbReference type="AlphaFoldDB" id="A0A127JRP9"/>
<dbReference type="GO" id="GO:0006508">
    <property type="term" value="P:proteolysis"/>
    <property type="evidence" value="ECO:0007669"/>
    <property type="project" value="InterPro"/>
</dbReference>
<gene>
    <name evidence="4" type="ORF">UC35_06945</name>
</gene>
<dbReference type="SUPFAM" id="SSF53474">
    <property type="entry name" value="alpha/beta-Hydrolases"/>
    <property type="match status" value="1"/>
</dbReference>
<dbReference type="InterPro" id="IPR001375">
    <property type="entry name" value="Peptidase_S9_cat"/>
</dbReference>
<dbReference type="EMBL" id="CP010951">
    <property type="protein sequence ID" value="AMO22668.1"/>
    <property type="molecule type" value="Genomic_DNA"/>
</dbReference>
<dbReference type="PROSITE" id="PS00708">
    <property type="entry name" value="PRO_ENDOPEP_SER"/>
    <property type="match status" value="1"/>
</dbReference>
<dbReference type="InterPro" id="IPR029058">
    <property type="entry name" value="AB_hydrolase_fold"/>
</dbReference>
<dbReference type="GO" id="GO:0004252">
    <property type="term" value="F:serine-type endopeptidase activity"/>
    <property type="evidence" value="ECO:0007669"/>
    <property type="project" value="InterPro"/>
</dbReference>
<dbReference type="RefSeq" id="WP_061497493.1">
    <property type="nucleotide sequence ID" value="NZ_CP010951.1"/>
</dbReference>
<dbReference type="Proteomes" id="UP000070433">
    <property type="component" value="Chromosome"/>
</dbReference>
<evidence type="ECO:0000256" key="1">
    <source>
        <dbReference type="ARBA" id="ARBA00022801"/>
    </source>
</evidence>